<dbReference type="EMBL" id="JBFMKM010000001">
    <property type="protein sequence ID" value="KAL1311807.1"/>
    <property type="molecule type" value="Genomic_DNA"/>
</dbReference>
<sequence>MTRQCAAGMPVPNSTGSHWRSKLDELDDLQSTEVLPETSDVVIIGGGYAGVATAYHLLVAGSAASITIVEARGLCSGATGRNGGHVRPDLYGHIPHYIERDGLDKGVELAEFEIANLAALKEVVQKENIDCDFRLTRVTDVWCNEESVAMVKGVYDAMVSHNLDYMNDVQVIAGEDTPGITGVTNAKVCATYTAATMSPYKFIMHLVHILRKRGVSIQAYTPVNLVRTTENGTHEVCTARGTIRAGKIVYATNAYTKALLPEYAGNIIPCKGICCHIAVPPGTSAPLLHTSFIVYEPGDPSVCSYLIQCPDGGIIVGGAKDIFRRYRNQWYDNTDDSCLIDSAKDYYQDFMQKNFRGWEGSGAAIKHMDRRHGILLRL</sequence>
<evidence type="ECO:0000313" key="3">
    <source>
        <dbReference type="EMBL" id="KAL1311807.1"/>
    </source>
</evidence>
<comment type="caution">
    <text evidence="3">The sequence shown here is derived from an EMBL/GenBank/DDBJ whole genome shotgun (WGS) entry which is preliminary data.</text>
</comment>
<feature type="domain" description="FAD dependent oxidoreductase" evidence="2">
    <location>
        <begin position="40"/>
        <end position="352"/>
    </location>
</feature>
<reference evidence="3 4" key="1">
    <citation type="submission" date="2024-07" db="EMBL/GenBank/DDBJ databases">
        <title>Draft sequence of the Neodothiora populina.</title>
        <authorList>
            <person name="Drown D.D."/>
            <person name="Schuette U.S."/>
            <person name="Buechlein A.B."/>
            <person name="Rusch D.R."/>
            <person name="Winton L.W."/>
            <person name="Adams G.A."/>
        </authorList>
    </citation>
    <scope>NUCLEOTIDE SEQUENCE [LARGE SCALE GENOMIC DNA]</scope>
    <source>
        <strain evidence="3 4">CPC 39397</strain>
    </source>
</reference>
<keyword evidence="4" id="KW-1185">Reference proteome</keyword>
<evidence type="ECO:0000259" key="2">
    <source>
        <dbReference type="Pfam" id="PF01266"/>
    </source>
</evidence>
<dbReference type="Pfam" id="PF01266">
    <property type="entry name" value="DAO"/>
    <property type="match status" value="1"/>
</dbReference>
<evidence type="ECO:0000313" key="4">
    <source>
        <dbReference type="Proteomes" id="UP001562354"/>
    </source>
</evidence>
<dbReference type="InterPro" id="IPR036188">
    <property type="entry name" value="FAD/NAD-bd_sf"/>
</dbReference>
<dbReference type="Proteomes" id="UP001562354">
    <property type="component" value="Unassembled WGS sequence"/>
</dbReference>
<dbReference type="InterPro" id="IPR006076">
    <property type="entry name" value="FAD-dep_OxRdtase"/>
</dbReference>
<organism evidence="3 4">
    <name type="scientific">Neodothiora populina</name>
    <dbReference type="NCBI Taxonomy" id="2781224"/>
    <lineage>
        <taxon>Eukaryota</taxon>
        <taxon>Fungi</taxon>
        <taxon>Dikarya</taxon>
        <taxon>Ascomycota</taxon>
        <taxon>Pezizomycotina</taxon>
        <taxon>Dothideomycetes</taxon>
        <taxon>Dothideomycetidae</taxon>
        <taxon>Dothideales</taxon>
        <taxon>Dothioraceae</taxon>
        <taxon>Neodothiora</taxon>
    </lineage>
</organism>
<dbReference type="RefSeq" id="XP_069204656.1">
    <property type="nucleotide sequence ID" value="XM_069341146.1"/>
</dbReference>
<protein>
    <recommendedName>
        <fullName evidence="2">FAD dependent oxidoreductase domain-containing protein</fullName>
    </recommendedName>
</protein>
<name>A0ABR3PQJ2_9PEZI</name>
<accession>A0ABR3PQJ2</accession>
<proteinExistence type="predicted"/>
<evidence type="ECO:0000256" key="1">
    <source>
        <dbReference type="SAM" id="MobiDB-lite"/>
    </source>
</evidence>
<dbReference type="PANTHER" id="PTHR13847">
    <property type="entry name" value="SARCOSINE DEHYDROGENASE-RELATED"/>
    <property type="match status" value="1"/>
</dbReference>
<gene>
    <name evidence="3" type="ORF">AAFC00_001887</name>
</gene>
<dbReference type="Gene3D" id="3.50.50.60">
    <property type="entry name" value="FAD/NAD(P)-binding domain"/>
    <property type="match status" value="1"/>
</dbReference>
<dbReference type="SUPFAM" id="SSF51905">
    <property type="entry name" value="FAD/NAD(P)-binding domain"/>
    <property type="match status" value="1"/>
</dbReference>
<feature type="region of interest" description="Disordered" evidence="1">
    <location>
        <begin position="1"/>
        <end position="20"/>
    </location>
</feature>
<dbReference type="Gene3D" id="3.30.9.10">
    <property type="entry name" value="D-Amino Acid Oxidase, subunit A, domain 2"/>
    <property type="match status" value="1"/>
</dbReference>
<dbReference type="PANTHER" id="PTHR13847:SF279">
    <property type="entry name" value="FAD DEPENDENT OXIDOREDUCTASE DOMAIN-CONTAINING PROTEIN-RELATED"/>
    <property type="match status" value="1"/>
</dbReference>
<dbReference type="GeneID" id="95975590"/>